<gene>
    <name evidence="1" type="ORF">GORHZ_096_00120</name>
</gene>
<dbReference type="AlphaFoldDB" id="K6WDS5"/>
<proteinExistence type="predicted"/>
<accession>K6WDS5</accession>
<name>K6WDS5_9ACTN</name>
<evidence type="ECO:0000313" key="1">
    <source>
        <dbReference type="EMBL" id="GAB90312.1"/>
    </source>
</evidence>
<organism evidence="1 2">
    <name type="scientific">Gordonia rhizosphera NBRC 16068</name>
    <dbReference type="NCBI Taxonomy" id="1108045"/>
    <lineage>
        <taxon>Bacteria</taxon>
        <taxon>Bacillati</taxon>
        <taxon>Actinomycetota</taxon>
        <taxon>Actinomycetes</taxon>
        <taxon>Mycobacteriales</taxon>
        <taxon>Gordoniaceae</taxon>
        <taxon>Gordonia</taxon>
    </lineage>
</organism>
<reference evidence="1 2" key="1">
    <citation type="submission" date="2012-08" db="EMBL/GenBank/DDBJ databases">
        <title>Whole genome shotgun sequence of Gordonia rhizosphera NBRC 16068.</title>
        <authorList>
            <person name="Takarada H."/>
            <person name="Isaki S."/>
            <person name="Hosoyama A."/>
            <person name="Tsuchikane K."/>
            <person name="Katsumata H."/>
            <person name="Baba S."/>
            <person name="Ohji S."/>
            <person name="Yamazaki S."/>
            <person name="Fujita N."/>
        </authorList>
    </citation>
    <scope>NUCLEOTIDE SEQUENCE [LARGE SCALE GENOMIC DNA]</scope>
    <source>
        <strain evidence="1 2">NBRC 16068</strain>
    </source>
</reference>
<evidence type="ECO:0000313" key="2">
    <source>
        <dbReference type="Proteomes" id="UP000008363"/>
    </source>
</evidence>
<dbReference type="EMBL" id="BAHC01000096">
    <property type="protein sequence ID" value="GAB90312.1"/>
    <property type="molecule type" value="Genomic_DNA"/>
</dbReference>
<sequence length="59" mass="5996">MGVQVDETGQQDRAAALDAVGAVRCGQIGADLADLAVDDEDVDGVTLPVGPDIGDEDRT</sequence>
<comment type="caution">
    <text evidence="1">The sequence shown here is derived from an EMBL/GenBank/DDBJ whole genome shotgun (WGS) entry which is preliminary data.</text>
</comment>
<keyword evidence="2" id="KW-1185">Reference proteome</keyword>
<dbReference type="STRING" id="1108045.GORHZ_096_00120"/>
<protein>
    <submittedName>
        <fullName evidence="1">Uncharacterized protein</fullName>
    </submittedName>
</protein>
<dbReference type="Proteomes" id="UP000008363">
    <property type="component" value="Unassembled WGS sequence"/>
</dbReference>